<comment type="caution">
    <text evidence="2">The sequence shown here is derived from an EMBL/GenBank/DDBJ whole genome shotgun (WGS) entry which is preliminary data.</text>
</comment>
<reference evidence="3" key="1">
    <citation type="journal article" date="2019" name="Int. J. Syst. Evol. Microbiol.">
        <title>The Global Catalogue of Microorganisms (GCM) 10K type strain sequencing project: providing services to taxonomists for standard genome sequencing and annotation.</title>
        <authorList>
            <consortium name="The Broad Institute Genomics Platform"/>
            <consortium name="The Broad Institute Genome Sequencing Center for Infectious Disease"/>
            <person name="Wu L."/>
            <person name="Ma J."/>
        </authorList>
    </citation>
    <scope>NUCLEOTIDE SEQUENCE [LARGE SCALE GENOMIC DNA]</scope>
    <source>
        <strain evidence="3">JCM 16898</strain>
    </source>
</reference>
<keyword evidence="3" id="KW-1185">Reference proteome</keyword>
<organism evidence="2 3">
    <name type="scientific">Amycolatopsis ultiminotia</name>
    <dbReference type="NCBI Taxonomy" id="543629"/>
    <lineage>
        <taxon>Bacteria</taxon>
        <taxon>Bacillati</taxon>
        <taxon>Actinomycetota</taxon>
        <taxon>Actinomycetes</taxon>
        <taxon>Pseudonocardiales</taxon>
        <taxon>Pseudonocardiaceae</taxon>
        <taxon>Amycolatopsis</taxon>
    </lineage>
</organism>
<protein>
    <recommendedName>
        <fullName evidence="4">Transposase</fullName>
    </recommendedName>
</protein>
<gene>
    <name evidence="2" type="ORF">GCM10022222_57170</name>
</gene>
<name>A0ABP6XK20_9PSEU</name>
<proteinExistence type="predicted"/>
<dbReference type="Proteomes" id="UP001500689">
    <property type="component" value="Unassembled WGS sequence"/>
</dbReference>
<accession>A0ABP6XK20</accession>
<evidence type="ECO:0008006" key="4">
    <source>
        <dbReference type="Google" id="ProtNLM"/>
    </source>
</evidence>
<dbReference type="EMBL" id="BAAAZN010000013">
    <property type="protein sequence ID" value="GAA3565940.1"/>
    <property type="molecule type" value="Genomic_DNA"/>
</dbReference>
<evidence type="ECO:0000313" key="2">
    <source>
        <dbReference type="EMBL" id="GAA3565940.1"/>
    </source>
</evidence>
<sequence length="105" mass="11006">MSPGTEPNYTDLLTESPDHAKCRSRIGWSTKAHRDMADGNGRPLVTVIEPGQAGYAANVPAPSCGGCTSLARSGPHPARPRPGPTRPAPHQRSAGMHTVITQTNA</sequence>
<feature type="region of interest" description="Disordered" evidence="1">
    <location>
        <begin position="68"/>
        <end position="105"/>
    </location>
</feature>
<evidence type="ECO:0000256" key="1">
    <source>
        <dbReference type="SAM" id="MobiDB-lite"/>
    </source>
</evidence>
<evidence type="ECO:0000313" key="3">
    <source>
        <dbReference type="Proteomes" id="UP001500689"/>
    </source>
</evidence>